<feature type="transmembrane region" description="Helical" evidence="6">
    <location>
        <begin position="102"/>
        <end position="126"/>
    </location>
</feature>
<feature type="region of interest" description="Disordered" evidence="5">
    <location>
        <begin position="1"/>
        <end position="26"/>
    </location>
</feature>
<feature type="transmembrane region" description="Helical" evidence="6">
    <location>
        <begin position="186"/>
        <end position="206"/>
    </location>
</feature>
<dbReference type="RefSeq" id="WP_241533928.1">
    <property type="nucleotide sequence ID" value="NZ_MDJZ01000015.1"/>
</dbReference>
<reference evidence="8 9" key="1">
    <citation type="submission" date="2016-08" db="EMBL/GenBank/DDBJ databases">
        <title>Genome sequence of Clavibacter michiganensis spp strain CFBP8019.</title>
        <authorList>
            <person name="Thapa S.P."/>
            <person name="Coaker G."/>
            <person name="Jacques M.-A."/>
        </authorList>
    </citation>
    <scope>NUCLEOTIDE SEQUENCE [LARGE SCALE GENOMIC DNA]</scope>
    <source>
        <strain evidence="8">CFBP8019</strain>
    </source>
</reference>
<feature type="transmembrane region" description="Helical" evidence="6">
    <location>
        <begin position="33"/>
        <end position="55"/>
    </location>
</feature>
<dbReference type="EMBL" id="MDJZ01000015">
    <property type="protein sequence ID" value="OUE24943.1"/>
    <property type="molecule type" value="Genomic_DNA"/>
</dbReference>
<accession>A0A251YLA4</accession>
<comment type="subcellular location">
    <subcellularLocation>
        <location evidence="1">Cell membrane</location>
        <topology evidence="1">Multi-pass membrane protein</topology>
    </subcellularLocation>
</comment>
<dbReference type="InterPro" id="IPR011701">
    <property type="entry name" value="MFS"/>
</dbReference>
<dbReference type="PROSITE" id="PS50850">
    <property type="entry name" value="MFS"/>
    <property type="match status" value="1"/>
</dbReference>
<evidence type="ECO:0000256" key="4">
    <source>
        <dbReference type="ARBA" id="ARBA00023136"/>
    </source>
</evidence>
<evidence type="ECO:0000256" key="6">
    <source>
        <dbReference type="SAM" id="Phobius"/>
    </source>
</evidence>
<evidence type="ECO:0000256" key="5">
    <source>
        <dbReference type="SAM" id="MobiDB-lite"/>
    </source>
</evidence>
<dbReference type="InterPro" id="IPR036259">
    <property type="entry name" value="MFS_trans_sf"/>
</dbReference>
<feature type="transmembrane region" description="Helical" evidence="6">
    <location>
        <begin position="244"/>
        <end position="266"/>
    </location>
</feature>
<keyword evidence="3 6" id="KW-1133">Transmembrane helix</keyword>
<feature type="compositionally biased region" description="Basic and acidic residues" evidence="5">
    <location>
        <begin position="10"/>
        <end position="26"/>
    </location>
</feature>
<dbReference type="SUPFAM" id="SSF103473">
    <property type="entry name" value="MFS general substrate transporter"/>
    <property type="match status" value="1"/>
</dbReference>
<feature type="transmembrane region" description="Helical" evidence="6">
    <location>
        <begin position="287"/>
        <end position="311"/>
    </location>
</feature>
<dbReference type="InterPro" id="IPR020846">
    <property type="entry name" value="MFS_dom"/>
</dbReference>
<feature type="region of interest" description="Disordered" evidence="5">
    <location>
        <begin position="472"/>
        <end position="493"/>
    </location>
</feature>
<dbReference type="GO" id="GO:0005886">
    <property type="term" value="C:plasma membrane"/>
    <property type="evidence" value="ECO:0007669"/>
    <property type="project" value="UniProtKB-SubCell"/>
</dbReference>
<dbReference type="AlphaFoldDB" id="A0A251YLA4"/>
<evidence type="ECO:0000256" key="1">
    <source>
        <dbReference type="ARBA" id="ARBA00004651"/>
    </source>
</evidence>
<dbReference type="Gene3D" id="1.20.1250.20">
    <property type="entry name" value="MFS general substrate transporter like domains"/>
    <property type="match status" value="1"/>
</dbReference>
<name>A0A251YLA4_9MICO</name>
<keyword evidence="4 6" id="KW-0472">Membrane</keyword>
<evidence type="ECO:0000256" key="3">
    <source>
        <dbReference type="ARBA" id="ARBA00022989"/>
    </source>
</evidence>
<feature type="transmembrane region" description="Helical" evidence="6">
    <location>
        <begin position="420"/>
        <end position="439"/>
    </location>
</feature>
<evidence type="ECO:0000256" key="2">
    <source>
        <dbReference type="ARBA" id="ARBA00022692"/>
    </source>
</evidence>
<sequence>MPDLAAASHADGDADRSAGRHPDGTADGRGRTVLAVAILASFVAFLDGTVVNVALPAIGDDLGGGLVVQQWVVDAYLITLGALILLAGSLSDAFGRVRVLRWGLVGFGVTSLVCAVAPTAAILIAARAAQGAAGALLVPSSLALIAQAFRGPAQAKAIGSWTAWTGTAMLVGPVLGGVLVDALDWRLVFGINVLPIVVTLVLLARLPHDAPVADGTRVDVPGAVLGALGIGGPVFALIEQSRLGPAHPLVVGSLVVGVACLVLFVLRERRTPHPMLPLSLFRERDFLVGNIATVGIYGALSLGGFVIAVFLQQTGGLSATAAGFALVPTTVIMLLLSTRFGALAGRIGPRLLMGVGPIVAGAGYLLMLRVAEPVDYWGQLLPGILVFGLGLSMTVAPLTATILEAVPSAQAGIASAVNNAVSRVAGLVAIAAIGLVAGPELDVAAFHRVVLVTAALLVAGGLVSLVGIRSRHGSGATAGGSSTAAGSPTTGGG</sequence>
<keyword evidence="9" id="KW-1185">Reference proteome</keyword>
<keyword evidence="2 6" id="KW-0812">Transmembrane</keyword>
<evidence type="ECO:0000313" key="8">
    <source>
        <dbReference type="EMBL" id="OUE24943.1"/>
    </source>
</evidence>
<evidence type="ECO:0000313" key="9">
    <source>
        <dbReference type="Proteomes" id="UP000195101"/>
    </source>
</evidence>
<comment type="caution">
    <text evidence="8">The sequence shown here is derived from an EMBL/GenBank/DDBJ whole genome shotgun (WGS) entry which is preliminary data.</text>
</comment>
<dbReference type="Gene3D" id="1.20.1720.10">
    <property type="entry name" value="Multidrug resistance protein D"/>
    <property type="match status" value="1"/>
</dbReference>
<feature type="transmembrane region" description="Helical" evidence="6">
    <location>
        <begin position="317"/>
        <end position="336"/>
    </location>
</feature>
<dbReference type="Proteomes" id="UP000195101">
    <property type="component" value="Unassembled WGS sequence"/>
</dbReference>
<protein>
    <submittedName>
        <fullName evidence="8">Antiseptic resistance protein</fullName>
    </submittedName>
</protein>
<dbReference type="PANTHER" id="PTHR42718:SF42">
    <property type="entry name" value="EXPORT PROTEIN"/>
    <property type="match status" value="1"/>
</dbReference>
<feature type="transmembrane region" description="Helical" evidence="6">
    <location>
        <begin position="445"/>
        <end position="468"/>
    </location>
</feature>
<feature type="transmembrane region" description="Helical" evidence="6">
    <location>
        <begin position="132"/>
        <end position="149"/>
    </location>
</feature>
<gene>
    <name evidence="8" type="primary">qacA_2</name>
    <name evidence="8" type="ORF">BFL37_09095</name>
</gene>
<feature type="transmembrane region" description="Helical" evidence="6">
    <location>
        <begin position="161"/>
        <end position="180"/>
    </location>
</feature>
<feature type="transmembrane region" description="Helical" evidence="6">
    <location>
        <begin position="218"/>
        <end position="238"/>
    </location>
</feature>
<feature type="transmembrane region" description="Helical" evidence="6">
    <location>
        <begin position="348"/>
        <end position="368"/>
    </location>
</feature>
<dbReference type="CDD" id="cd17321">
    <property type="entry name" value="MFS_MMR_MDR_like"/>
    <property type="match status" value="1"/>
</dbReference>
<feature type="transmembrane region" description="Helical" evidence="6">
    <location>
        <begin position="75"/>
        <end position="95"/>
    </location>
</feature>
<dbReference type="PANTHER" id="PTHR42718">
    <property type="entry name" value="MAJOR FACILITATOR SUPERFAMILY MULTIDRUG TRANSPORTER MFSC"/>
    <property type="match status" value="1"/>
</dbReference>
<feature type="transmembrane region" description="Helical" evidence="6">
    <location>
        <begin position="380"/>
        <end position="400"/>
    </location>
</feature>
<proteinExistence type="predicted"/>
<dbReference type="Pfam" id="PF07690">
    <property type="entry name" value="MFS_1"/>
    <property type="match status" value="1"/>
</dbReference>
<dbReference type="GO" id="GO:0022857">
    <property type="term" value="F:transmembrane transporter activity"/>
    <property type="evidence" value="ECO:0007669"/>
    <property type="project" value="InterPro"/>
</dbReference>
<feature type="domain" description="Major facilitator superfamily (MFS) profile" evidence="7">
    <location>
        <begin position="33"/>
        <end position="472"/>
    </location>
</feature>
<organism evidence="8 9">
    <name type="scientific">Clavibacter michiganensis</name>
    <dbReference type="NCBI Taxonomy" id="28447"/>
    <lineage>
        <taxon>Bacteria</taxon>
        <taxon>Bacillati</taxon>
        <taxon>Actinomycetota</taxon>
        <taxon>Actinomycetes</taxon>
        <taxon>Micrococcales</taxon>
        <taxon>Microbacteriaceae</taxon>
        <taxon>Clavibacter</taxon>
    </lineage>
</organism>
<evidence type="ECO:0000259" key="7">
    <source>
        <dbReference type="PROSITE" id="PS50850"/>
    </source>
</evidence>